<organism evidence="2 3">
    <name type="scientific">Funneliformis caledonium</name>
    <dbReference type="NCBI Taxonomy" id="1117310"/>
    <lineage>
        <taxon>Eukaryota</taxon>
        <taxon>Fungi</taxon>
        <taxon>Fungi incertae sedis</taxon>
        <taxon>Mucoromycota</taxon>
        <taxon>Glomeromycotina</taxon>
        <taxon>Glomeromycetes</taxon>
        <taxon>Glomerales</taxon>
        <taxon>Glomeraceae</taxon>
        <taxon>Funneliformis</taxon>
    </lineage>
</organism>
<accession>A0A9N9FZI5</accession>
<comment type="caution">
    <text evidence="2">The sequence shown here is derived from an EMBL/GenBank/DDBJ whole genome shotgun (WGS) entry which is preliminary data.</text>
</comment>
<dbReference type="OrthoDB" id="2374747at2759"/>
<dbReference type="EMBL" id="CAJVPQ010001760">
    <property type="protein sequence ID" value="CAG8568493.1"/>
    <property type="molecule type" value="Genomic_DNA"/>
</dbReference>
<evidence type="ECO:0000313" key="3">
    <source>
        <dbReference type="Proteomes" id="UP000789570"/>
    </source>
</evidence>
<dbReference type="Proteomes" id="UP000789570">
    <property type="component" value="Unassembled WGS sequence"/>
</dbReference>
<evidence type="ECO:0000313" key="2">
    <source>
        <dbReference type="EMBL" id="CAG8568493.1"/>
    </source>
</evidence>
<feature type="region of interest" description="Disordered" evidence="1">
    <location>
        <begin position="124"/>
        <end position="165"/>
    </location>
</feature>
<name>A0A9N9FZI5_9GLOM</name>
<evidence type="ECO:0000256" key="1">
    <source>
        <dbReference type="SAM" id="MobiDB-lite"/>
    </source>
</evidence>
<keyword evidence="3" id="KW-1185">Reference proteome</keyword>
<gene>
    <name evidence="2" type="ORF">FCALED_LOCUS6973</name>
</gene>
<proteinExistence type="predicted"/>
<feature type="compositionally biased region" description="Acidic residues" evidence="1">
    <location>
        <begin position="133"/>
        <end position="149"/>
    </location>
</feature>
<protein>
    <submittedName>
        <fullName evidence="2">14114_t:CDS:1</fullName>
    </submittedName>
</protein>
<reference evidence="2" key="1">
    <citation type="submission" date="2021-06" db="EMBL/GenBank/DDBJ databases">
        <authorList>
            <person name="Kallberg Y."/>
            <person name="Tangrot J."/>
            <person name="Rosling A."/>
        </authorList>
    </citation>
    <scope>NUCLEOTIDE SEQUENCE</scope>
    <source>
        <strain evidence="2">UK204</strain>
    </source>
</reference>
<sequence length="452" mass="53102">MPKRKKASSKDPWKHLIKTLEKPNVTNHLLEYLCNLKNKRKTLDKKITHRDWLESISLISKKHESVRIRKLADEAVKNFKKEFQSQAVVNFWQNVDDQRKRENIGKDLFFMHFEGFTELVQNRNNDSIHKSEDDESEEDYDYESEDEVDPSQKEDDANSESDESDLEEEYYAHIIDLDNVPEQRRPSFCSDKEWSAITSISKPSVDLPPSVERQLENYLKIPEIKKIRESFDSYEEVTTDEDKYARRIIDHYIFCLENRPEYFAKRPQTEATFRVRFIEPIIKPFIFIFKDLMDMTWGEITSLSSANRRNYQLAKGKRKRIGSKADGIGSLVDADDKELMIIELSGAPTRLPTRHPEGDYVCEFELAKKLKVFGLQTEVGRGIYCIRTLSQFHLPTRISDLCYLYELLRAMFLLRDELIKSLRVIQDLKIAKARKLEVIDPISSYILRIPPS</sequence>
<dbReference type="AlphaFoldDB" id="A0A9N9FZI5"/>